<reference evidence="2" key="1">
    <citation type="journal article" date="2022" name="Nat. Commun.">
        <title>Chromosome evolution and the genetic basis of agronomically important traits in greater yam.</title>
        <authorList>
            <person name="Bredeson J.V."/>
            <person name="Lyons J.B."/>
            <person name="Oniyinde I.O."/>
            <person name="Okereke N.R."/>
            <person name="Kolade O."/>
            <person name="Nnabue I."/>
            <person name="Nwadili C.O."/>
            <person name="Hribova E."/>
            <person name="Parker M."/>
            <person name="Nwogha J."/>
            <person name="Shu S."/>
            <person name="Carlson J."/>
            <person name="Kariba R."/>
            <person name="Muthemba S."/>
            <person name="Knop K."/>
            <person name="Barton G.J."/>
            <person name="Sherwood A.V."/>
            <person name="Lopez-Montes A."/>
            <person name="Asiedu R."/>
            <person name="Jamnadass R."/>
            <person name="Muchugi A."/>
            <person name="Goodstein D."/>
            <person name="Egesi C.N."/>
            <person name="Featherston J."/>
            <person name="Asfaw A."/>
            <person name="Simpson G.G."/>
            <person name="Dolezel J."/>
            <person name="Hendre P.S."/>
            <person name="Van Deynze A."/>
            <person name="Kumar P.L."/>
            <person name="Obidiegwu J.E."/>
            <person name="Bhattacharjee R."/>
            <person name="Rokhsar D.S."/>
        </authorList>
    </citation>
    <scope>NUCLEOTIDE SEQUENCE [LARGE SCALE GENOMIC DNA]</scope>
    <source>
        <strain evidence="2">cv. TDa95/00328</strain>
    </source>
</reference>
<dbReference type="Proteomes" id="UP000827976">
    <property type="component" value="Chromosome 4"/>
</dbReference>
<keyword evidence="2" id="KW-1185">Reference proteome</keyword>
<accession>A0ACB7WFM6</accession>
<protein>
    <submittedName>
        <fullName evidence="1">Ent-kaurene oxidase protein</fullName>
        <ecNumber evidence="1">1.14.14.86</ecNumber>
    </submittedName>
</protein>
<evidence type="ECO:0000313" key="2">
    <source>
        <dbReference type="Proteomes" id="UP000827976"/>
    </source>
</evidence>
<comment type="caution">
    <text evidence="1">The sequence shown here is derived from an EMBL/GenBank/DDBJ whole genome shotgun (WGS) entry which is preliminary data.</text>
</comment>
<dbReference type="EMBL" id="CM037014">
    <property type="protein sequence ID" value="KAH7686496.1"/>
    <property type="molecule type" value="Genomic_DNA"/>
</dbReference>
<name>A0ACB7WFM6_DIOAL</name>
<sequence>MDVLLYLQSVPAGALAGLAVGLVAVPAVGKLLIDRKQPSNLPPAVPGWPLIGNLLQLKAKKPHQTFAKWAEVYGPIYSIKLGSNMMVVLNSIEVVKEAMVTKFSSISTRKLSKALQVLTSNKSLVAMSDYDEYHKMVKRYVLASVLGTAAQKRNRIHRDIMVENTVNTLFAEIKEDPNRAVNLREAFKPELFRVAIKQAIGKDVDSIYVEELGKEISKKEMFEISVVDPMMGAIEVDWRDFFPYMKWVPNKSMEMKIQNMATRRRALTKALIMEQKKRISRGENIECYLDYLLSEESKLSEEQLIILVWESIIETSDTTLVTTEWALYELAKNPLCQDRLYQEMQEICGSEKITEEHLPLMPYLNAIFHETLRYHTPVPLIPPRITHEDTQLGGYDIPSGTEIAINLYACNMSKNVWDEPNEWKPERFLSGNFEQMDMYKTMAFGAGKRVCAGSLQAMLIACRVIGRLVQEFHWRLKEGEEESMDTVQLTTHKLHPMQAYITPRETNVSAHQSAQLA</sequence>
<keyword evidence="1" id="KW-0560">Oxidoreductase</keyword>
<organism evidence="1 2">
    <name type="scientific">Dioscorea alata</name>
    <name type="common">Purple yam</name>
    <dbReference type="NCBI Taxonomy" id="55571"/>
    <lineage>
        <taxon>Eukaryota</taxon>
        <taxon>Viridiplantae</taxon>
        <taxon>Streptophyta</taxon>
        <taxon>Embryophyta</taxon>
        <taxon>Tracheophyta</taxon>
        <taxon>Spermatophyta</taxon>
        <taxon>Magnoliopsida</taxon>
        <taxon>Liliopsida</taxon>
        <taxon>Dioscoreales</taxon>
        <taxon>Dioscoreaceae</taxon>
        <taxon>Dioscorea</taxon>
    </lineage>
</organism>
<dbReference type="EC" id="1.14.14.86" evidence="1"/>
<evidence type="ECO:0000313" key="1">
    <source>
        <dbReference type="EMBL" id="KAH7686496.1"/>
    </source>
</evidence>
<proteinExistence type="predicted"/>
<gene>
    <name evidence="1" type="ORF">IHE45_04G109100</name>
</gene>